<dbReference type="RefSeq" id="WP_085217390.1">
    <property type="nucleotide sequence ID" value="NZ_LT840185.1"/>
</dbReference>
<dbReference type="PANTHER" id="PTHR33361:SF16">
    <property type="entry name" value="DUF885 DOMAIN-CONTAINING PROTEIN"/>
    <property type="match status" value="1"/>
</dbReference>
<reference evidence="3" key="1">
    <citation type="submission" date="2017-04" db="EMBL/GenBank/DDBJ databases">
        <authorList>
            <person name="Varghese N."/>
            <person name="Submissions S."/>
        </authorList>
    </citation>
    <scope>NUCLEOTIDE SEQUENCE [LARGE SCALE GENOMIC DNA]</scope>
    <source>
        <strain evidence="3">Dd16</strain>
    </source>
</reference>
<dbReference type="STRING" id="941907.SAMN06295910_0525"/>
<keyword evidence="1" id="KW-0732">Signal</keyword>
<evidence type="ECO:0000313" key="2">
    <source>
        <dbReference type="EMBL" id="SMF61535.1"/>
    </source>
</evidence>
<dbReference type="OrthoDB" id="9763405at2"/>
<accession>A0A1X7FZK0</accession>
<name>A0A1X7FZK0_9SPHN</name>
<gene>
    <name evidence="2" type="ORF">SAMN06295910_0525</name>
</gene>
<dbReference type="AlphaFoldDB" id="A0A1X7FZK0"/>
<feature type="chain" id="PRO_5012440078" evidence="1">
    <location>
        <begin position="24"/>
        <end position="608"/>
    </location>
</feature>
<dbReference type="PANTHER" id="PTHR33361">
    <property type="entry name" value="GLR0591 PROTEIN"/>
    <property type="match status" value="1"/>
</dbReference>
<sequence>MSLRLLLLAAAAPIALLSATAPAQQAAAPGATAAQPSAEDKKLTDLFKRSDEDSLKRNPISALFRGDMRYADRFGDYISDVYVAAEVAASRRDLAELKAIDRAKLSPVNQIAYDVFQIDTERGLRGSTGELLKLQQVRPLNHFYGFHMGYANLSSGEGAAPFKTVADYDNNLKRHAGFVKWVDGAIGRFREGMATGVFETKLTISNVIDQLDLQLAKPVEESTYYAPVKEFPKEIPAADQTRLTKAYRDATANQLYPALTRLRDFLKNDYLPKARDQVGLSSMKGGDVMYAYLIESNTTLPLKAEEVHQLGLKEVARIRGEMDAIRQQVGFKGDLQAFFEHLRTAPEFRPKSKEALRDGYYEIGKRVDLKVREQFSTIPRTRMEIRPVEPYREKTEAGGSYQDGTPDGSRPGVFYYNTYDLPSRNTYGMETLYLHEGIPGHHFQISLANENESLPAFMRYGGNTAFVEGWALYAETLGPELGMFTDPYQRFGHLDDEMLRAMRLVVDTGIHAKGWTRDQAINYMLSNSGMGKTDATAEVERYIAIPGQALAYKIGALTIQRLKAKAEAELGDRFDPREFHAEVLMTGALPMTVLEKKIDDWIAAKKRG</sequence>
<evidence type="ECO:0000256" key="1">
    <source>
        <dbReference type="SAM" id="SignalP"/>
    </source>
</evidence>
<organism evidence="2 3">
    <name type="scientific">Allosphingosinicella indica</name>
    <dbReference type="NCBI Taxonomy" id="941907"/>
    <lineage>
        <taxon>Bacteria</taxon>
        <taxon>Pseudomonadati</taxon>
        <taxon>Pseudomonadota</taxon>
        <taxon>Alphaproteobacteria</taxon>
        <taxon>Sphingomonadales</taxon>
        <taxon>Sphingomonadaceae</taxon>
        <taxon>Allosphingosinicella</taxon>
    </lineage>
</organism>
<dbReference type="Pfam" id="PF05960">
    <property type="entry name" value="DUF885"/>
    <property type="match status" value="1"/>
</dbReference>
<evidence type="ECO:0000313" key="3">
    <source>
        <dbReference type="Proteomes" id="UP000192934"/>
    </source>
</evidence>
<keyword evidence="3" id="KW-1185">Reference proteome</keyword>
<proteinExistence type="predicted"/>
<feature type="signal peptide" evidence="1">
    <location>
        <begin position="1"/>
        <end position="23"/>
    </location>
</feature>
<protein>
    <submittedName>
        <fullName evidence="2">Uncharacterized conserved protein, DUF885 familyt</fullName>
    </submittedName>
</protein>
<dbReference type="InterPro" id="IPR010281">
    <property type="entry name" value="DUF885"/>
</dbReference>
<dbReference type="Proteomes" id="UP000192934">
    <property type="component" value="Chromosome I"/>
</dbReference>
<dbReference type="EMBL" id="LT840185">
    <property type="protein sequence ID" value="SMF61535.1"/>
    <property type="molecule type" value="Genomic_DNA"/>
</dbReference>